<dbReference type="PRINTS" id="PR00344">
    <property type="entry name" value="BCTRLSENSOR"/>
</dbReference>
<reference evidence="13 14" key="1">
    <citation type="submission" date="2017-06" db="EMBL/GenBank/DDBJ databases">
        <authorList>
            <person name="Kim H.J."/>
            <person name="Triplett B.A."/>
        </authorList>
    </citation>
    <scope>NUCLEOTIDE SEQUENCE [LARGE SCALE GENOMIC DNA]</scope>
    <source>
        <strain evidence="13 14">DSM 29052</strain>
    </source>
</reference>
<evidence type="ECO:0000256" key="1">
    <source>
        <dbReference type="ARBA" id="ARBA00000085"/>
    </source>
</evidence>
<dbReference type="SUPFAM" id="SSF47384">
    <property type="entry name" value="Homodimeric domain of signal transducing histidine kinase"/>
    <property type="match status" value="1"/>
</dbReference>
<keyword evidence="7" id="KW-0547">Nucleotide-binding</keyword>
<evidence type="ECO:0000256" key="5">
    <source>
        <dbReference type="ARBA" id="ARBA00022553"/>
    </source>
</evidence>
<feature type="transmembrane region" description="Helical" evidence="10">
    <location>
        <begin position="12"/>
        <end position="36"/>
    </location>
</feature>
<dbReference type="PROSITE" id="PS50109">
    <property type="entry name" value="HIS_KIN"/>
    <property type="match status" value="1"/>
</dbReference>
<feature type="domain" description="HAMP" evidence="12">
    <location>
        <begin position="187"/>
        <end position="239"/>
    </location>
</feature>
<dbReference type="SMART" id="SM00388">
    <property type="entry name" value="HisKA"/>
    <property type="match status" value="1"/>
</dbReference>
<feature type="transmembrane region" description="Helical" evidence="10">
    <location>
        <begin position="165"/>
        <end position="186"/>
    </location>
</feature>
<dbReference type="SMART" id="SM00387">
    <property type="entry name" value="HATPase_c"/>
    <property type="match status" value="1"/>
</dbReference>
<dbReference type="EMBL" id="FZNN01000009">
    <property type="protein sequence ID" value="SNR54663.1"/>
    <property type="molecule type" value="Genomic_DNA"/>
</dbReference>
<dbReference type="Proteomes" id="UP000198417">
    <property type="component" value="Unassembled WGS sequence"/>
</dbReference>
<dbReference type="AlphaFoldDB" id="A0A238X7Z3"/>
<keyword evidence="10" id="KW-1133">Transmembrane helix</keyword>
<dbReference type="GO" id="GO:0005524">
    <property type="term" value="F:ATP binding"/>
    <property type="evidence" value="ECO:0007669"/>
    <property type="project" value="UniProtKB-KW"/>
</dbReference>
<dbReference type="InterPro" id="IPR036097">
    <property type="entry name" value="HisK_dim/P_sf"/>
</dbReference>
<evidence type="ECO:0000313" key="14">
    <source>
        <dbReference type="Proteomes" id="UP000198417"/>
    </source>
</evidence>
<evidence type="ECO:0000259" key="11">
    <source>
        <dbReference type="PROSITE" id="PS50109"/>
    </source>
</evidence>
<dbReference type="PROSITE" id="PS50885">
    <property type="entry name" value="HAMP"/>
    <property type="match status" value="1"/>
</dbReference>
<keyword evidence="5" id="KW-0597">Phosphoprotein</keyword>
<dbReference type="SMART" id="SM00304">
    <property type="entry name" value="HAMP"/>
    <property type="match status" value="1"/>
</dbReference>
<dbReference type="Gene3D" id="1.10.8.500">
    <property type="entry name" value="HAMP domain in histidine kinase"/>
    <property type="match status" value="1"/>
</dbReference>
<feature type="domain" description="Histidine kinase" evidence="11">
    <location>
        <begin position="247"/>
        <end position="441"/>
    </location>
</feature>
<proteinExistence type="predicted"/>
<dbReference type="InterPro" id="IPR036890">
    <property type="entry name" value="HATPase_C_sf"/>
</dbReference>
<dbReference type="EC" id="2.7.13.3" evidence="3"/>
<evidence type="ECO:0000256" key="4">
    <source>
        <dbReference type="ARBA" id="ARBA00022475"/>
    </source>
</evidence>
<dbReference type="InterPro" id="IPR003594">
    <property type="entry name" value="HATPase_dom"/>
</dbReference>
<keyword evidence="14" id="KW-1185">Reference proteome</keyword>
<keyword evidence="10" id="KW-0472">Membrane</keyword>
<dbReference type="InterPro" id="IPR003660">
    <property type="entry name" value="HAMP_dom"/>
</dbReference>
<gene>
    <name evidence="13" type="ORF">SAMN06265370_109133</name>
</gene>
<keyword evidence="6" id="KW-0808">Transferase</keyword>
<keyword evidence="8 13" id="KW-0418">Kinase</keyword>
<evidence type="ECO:0000256" key="3">
    <source>
        <dbReference type="ARBA" id="ARBA00012438"/>
    </source>
</evidence>
<dbReference type="PANTHER" id="PTHR44936">
    <property type="entry name" value="SENSOR PROTEIN CREC"/>
    <property type="match status" value="1"/>
</dbReference>
<dbReference type="InterPro" id="IPR005467">
    <property type="entry name" value="His_kinase_dom"/>
</dbReference>
<evidence type="ECO:0000256" key="9">
    <source>
        <dbReference type="ARBA" id="ARBA00022840"/>
    </source>
</evidence>
<sequence>MKRLQKIIPSGLSARFALLLLASLIGVNFVAAYLLAREGTSFDQAARVQGDMGRLVAIVTALESVDAQTGATTLARSNTAFTRFSLDDLPVGSSSMQSVPHIENDIAQALPGHAVKVIDGATDATEETPFLLLLSVQLNGGPHSGKWLNSLVYPLPTLKAWKWKVGFFVPLLATLGGTLLVGMRFIQRMTDPLRRLAAAARAAGNGDRSVRVRERGARELRDTAAAFNTMQQRIAEFENERTRVLAAIGHDLRTPITSLRIRAELVDDPAISAPMVRILDEMTVMTSDFLQYARDQHSPETEEETSLSELLQRICSDQNVNLRIHQSARPRLQRVAMTRAIGNLIGNAKRYTGSAFVSLNRDGNVAVLTVEDDGPGIPEAQLKSVVEPFVRGESSRSEKTGGVGLGLSIAKGIVTDHGGTLTLSNRPSGGLSAEIRLPLGASLPQRSAPAKGVGT</sequence>
<evidence type="ECO:0000256" key="2">
    <source>
        <dbReference type="ARBA" id="ARBA00004651"/>
    </source>
</evidence>
<dbReference type="CDD" id="cd00082">
    <property type="entry name" value="HisKA"/>
    <property type="match status" value="1"/>
</dbReference>
<dbReference type="PANTHER" id="PTHR44936:SF10">
    <property type="entry name" value="SENSOR PROTEIN RSTB"/>
    <property type="match status" value="1"/>
</dbReference>
<dbReference type="GO" id="GO:0005886">
    <property type="term" value="C:plasma membrane"/>
    <property type="evidence" value="ECO:0007669"/>
    <property type="project" value="UniProtKB-SubCell"/>
</dbReference>
<dbReference type="GO" id="GO:0000155">
    <property type="term" value="F:phosphorelay sensor kinase activity"/>
    <property type="evidence" value="ECO:0007669"/>
    <property type="project" value="InterPro"/>
</dbReference>
<evidence type="ECO:0000256" key="7">
    <source>
        <dbReference type="ARBA" id="ARBA00022741"/>
    </source>
</evidence>
<dbReference type="Gene3D" id="1.10.287.130">
    <property type="match status" value="1"/>
</dbReference>
<dbReference type="InterPro" id="IPR050980">
    <property type="entry name" value="2C_sensor_his_kinase"/>
</dbReference>
<keyword evidence="10" id="KW-0812">Transmembrane</keyword>
<keyword evidence="4" id="KW-1003">Cell membrane</keyword>
<dbReference type="InterPro" id="IPR003661">
    <property type="entry name" value="HisK_dim/P_dom"/>
</dbReference>
<comment type="catalytic activity">
    <reaction evidence="1">
        <text>ATP + protein L-histidine = ADP + protein N-phospho-L-histidine.</text>
        <dbReference type="EC" id="2.7.13.3"/>
    </reaction>
</comment>
<dbReference type="SUPFAM" id="SSF55874">
    <property type="entry name" value="ATPase domain of HSP90 chaperone/DNA topoisomerase II/histidine kinase"/>
    <property type="match status" value="1"/>
</dbReference>
<accession>A0A238X7Z3</accession>
<evidence type="ECO:0000313" key="13">
    <source>
        <dbReference type="EMBL" id="SNR54663.1"/>
    </source>
</evidence>
<name>A0A238X7Z3_9RHOB</name>
<dbReference type="CDD" id="cd06225">
    <property type="entry name" value="HAMP"/>
    <property type="match status" value="1"/>
</dbReference>
<evidence type="ECO:0000256" key="10">
    <source>
        <dbReference type="SAM" id="Phobius"/>
    </source>
</evidence>
<keyword evidence="9" id="KW-0067">ATP-binding</keyword>
<dbReference type="Gene3D" id="3.30.565.10">
    <property type="entry name" value="Histidine kinase-like ATPase, C-terminal domain"/>
    <property type="match status" value="1"/>
</dbReference>
<dbReference type="Pfam" id="PF02518">
    <property type="entry name" value="HATPase_c"/>
    <property type="match status" value="1"/>
</dbReference>
<dbReference type="Pfam" id="PF00672">
    <property type="entry name" value="HAMP"/>
    <property type="match status" value="1"/>
</dbReference>
<evidence type="ECO:0000259" key="12">
    <source>
        <dbReference type="PROSITE" id="PS50885"/>
    </source>
</evidence>
<evidence type="ECO:0000256" key="6">
    <source>
        <dbReference type="ARBA" id="ARBA00022679"/>
    </source>
</evidence>
<protein>
    <recommendedName>
        <fullName evidence="3">histidine kinase</fullName>
        <ecNumber evidence="3">2.7.13.3</ecNumber>
    </recommendedName>
</protein>
<organism evidence="13 14">
    <name type="scientific">Puniceibacterium sediminis</name>
    <dbReference type="NCBI Taxonomy" id="1608407"/>
    <lineage>
        <taxon>Bacteria</taxon>
        <taxon>Pseudomonadati</taxon>
        <taxon>Pseudomonadota</taxon>
        <taxon>Alphaproteobacteria</taxon>
        <taxon>Rhodobacterales</taxon>
        <taxon>Paracoccaceae</taxon>
        <taxon>Puniceibacterium</taxon>
    </lineage>
</organism>
<evidence type="ECO:0000256" key="8">
    <source>
        <dbReference type="ARBA" id="ARBA00022777"/>
    </source>
</evidence>
<dbReference type="InterPro" id="IPR004358">
    <property type="entry name" value="Sig_transdc_His_kin-like_C"/>
</dbReference>
<dbReference type="SUPFAM" id="SSF158472">
    <property type="entry name" value="HAMP domain-like"/>
    <property type="match status" value="1"/>
</dbReference>
<comment type="subcellular location">
    <subcellularLocation>
        <location evidence="2">Cell membrane</location>
        <topology evidence="2">Multi-pass membrane protein</topology>
    </subcellularLocation>
</comment>